<dbReference type="RefSeq" id="WP_017025687.1">
    <property type="nucleotide sequence ID" value="NZ_AJYK02000090.1"/>
</dbReference>
<dbReference type="InterPro" id="IPR006037">
    <property type="entry name" value="RCK_C"/>
</dbReference>
<proteinExistence type="predicted"/>
<dbReference type="OrthoDB" id="9776294at2"/>
<dbReference type="PROSITE" id="PS51201">
    <property type="entry name" value="RCK_N"/>
    <property type="match status" value="1"/>
</dbReference>
<comment type="caution">
    <text evidence="3">The sequence shown here is derived from an EMBL/GenBank/DDBJ whole genome shotgun (WGS) entry which is preliminary data.</text>
</comment>
<reference evidence="3 4" key="1">
    <citation type="journal article" date="2012" name="Science">
        <title>Ecological populations of bacteria act as socially cohesive units of antibiotic production and resistance.</title>
        <authorList>
            <person name="Cordero O.X."/>
            <person name="Wildschutte H."/>
            <person name="Kirkup B."/>
            <person name="Proehl S."/>
            <person name="Ngo L."/>
            <person name="Hussain F."/>
            <person name="Le Roux F."/>
            <person name="Mincer T."/>
            <person name="Polz M.F."/>
        </authorList>
    </citation>
    <scope>NUCLEOTIDE SEQUENCE [LARGE SCALE GENOMIC DNA]</scope>
    <source>
        <strain evidence="3 4">1S-45</strain>
    </source>
</reference>
<protein>
    <submittedName>
        <fullName evidence="3">Potassium transporter KtrA</fullName>
    </submittedName>
</protein>
<keyword evidence="4" id="KW-1185">Reference proteome</keyword>
<dbReference type="InterPro" id="IPR003148">
    <property type="entry name" value="RCK_N"/>
</dbReference>
<dbReference type="EMBL" id="AJYK02000090">
    <property type="protein sequence ID" value="OEF23488.1"/>
    <property type="molecule type" value="Genomic_DNA"/>
</dbReference>
<dbReference type="Gene3D" id="3.30.70.1450">
    <property type="entry name" value="Regulator of K+ conductance, C-terminal domain"/>
    <property type="match status" value="1"/>
</dbReference>
<dbReference type="InterPro" id="IPR036291">
    <property type="entry name" value="NAD(P)-bd_dom_sf"/>
</dbReference>
<dbReference type="SUPFAM" id="SSF51735">
    <property type="entry name" value="NAD(P)-binding Rossmann-fold domains"/>
    <property type="match status" value="1"/>
</dbReference>
<dbReference type="InterPro" id="IPR050721">
    <property type="entry name" value="Trk_Ktr_HKT_K-transport"/>
</dbReference>
<accession>A0A1E5DZM1</accession>
<dbReference type="STRING" id="1188252.A1QC_11870"/>
<dbReference type="Pfam" id="PF02254">
    <property type="entry name" value="TrkA_N"/>
    <property type="match status" value="1"/>
</dbReference>
<name>A0A1E5DZM1_9VIBR</name>
<dbReference type="GO" id="GO:0008324">
    <property type="term" value="F:monoatomic cation transmembrane transporter activity"/>
    <property type="evidence" value="ECO:0007669"/>
    <property type="project" value="InterPro"/>
</dbReference>
<dbReference type="InterPro" id="IPR036721">
    <property type="entry name" value="RCK_C_sf"/>
</dbReference>
<feature type="domain" description="RCK N-terminal" evidence="1">
    <location>
        <begin position="5"/>
        <end position="121"/>
    </location>
</feature>
<dbReference type="PROSITE" id="PS51202">
    <property type="entry name" value="RCK_C"/>
    <property type="match status" value="1"/>
</dbReference>
<gene>
    <name evidence="3" type="ORF">A1QC_11870</name>
</gene>
<dbReference type="Gene3D" id="3.40.50.720">
    <property type="entry name" value="NAD(P)-binding Rossmann-like Domain"/>
    <property type="match status" value="1"/>
</dbReference>
<feature type="domain" description="RCK C-terminal" evidence="2">
    <location>
        <begin position="138"/>
        <end position="220"/>
    </location>
</feature>
<dbReference type="Proteomes" id="UP000094070">
    <property type="component" value="Unassembled WGS sequence"/>
</dbReference>
<sequence length="220" mass="24303">MKSSNKQFAVIGLGRFGRAVCEELCESGAEVLAVDIDEDRVKLISNITTNAIVANCSNEETVQELKLDEYDMVMVAIGSDVNASILTTLVVKESGSKNVWVKANDRFHAKILQKIGADHVILPERDMGIRVAHKMLDRRVFDFHDIGSGLAISEIVIALKNMGKQLGDLSLCQDPEMKVLAIKRGSEIIDSPEYDTKLEMGDILFIIGPQKSMSHRIKSM</sequence>
<evidence type="ECO:0000313" key="3">
    <source>
        <dbReference type="EMBL" id="OEF23488.1"/>
    </source>
</evidence>
<evidence type="ECO:0000313" key="4">
    <source>
        <dbReference type="Proteomes" id="UP000094070"/>
    </source>
</evidence>
<dbReference type="SUPFAM" id="SSF116726">
    <property type="entry name" value="TrkA C-terminal domain-like"/>
    <property type="match status" value="1"/>
</dbReference>
<dbReference type="PANTHER" id="PTHR43833">
    <property type="entry name" value="POTASSIUM CHANNEL PROTEIN 2-RELATED-RELATED"/>
    <property type="match status" value="1"/>
</dbReference>
<evidence type="ECO:0000259" key="2">
    <source>
        <dbReference type="PROSITE" id="PS51202"/>
    </source>
</evidence>
<dbReference type="AlphaFoldDB" id="A0A1E5DZM1"/>
<dbReference type="eggNOG" id="COG0569">
    <property type="taxonomic scope" value="Bacteria"/>
</dbReference>
<organism evidence="3 4">
    <name type="scientific">Vibrio rumoiensis 1S-45</name>
    <dbReference type="NCBI Taxonomy" id="1188252"/>
    <lineage>
        <taxon>Bacteria</taxon>
        <taxon>Pseudomonadati</taxon>
        <taxon>Pseudomonadota</taxon>
        <taxon>Gammaproteobacteria</taxon>
        <taxon>Vibrionales</taxon>
        <taxon>Vibrionaceae</taxon>
        <taxon>Vibrio</taxon>
    </lineage>
</organism>
<dbReference type="PANTHER" id="PTHR43833:SF7">
    <property type="entry name" value="KTR SYSTEM POTASSIUM UPTAKE PROTEIN C"/>
    <property type="match status" value="1"/>
</dbReference>
<dbReference type="Pfam" id="PF02080">
    <property type="entry name" value="TrkA_C"/>
    <property type="match status" value="1"/>
</dbReference>
<dbReference type="GO" id="GO:0006813">
    <property type="term" value="P:potassium ion transport"/>
    <property type="evidence" value="ECO:0007669"/>
    <property type="project" value="InterPro"/>
</dbReference>
<evidence type="ECO:0000259" key="1">
    <source>
        <dbReference type="PROSITE" id="PS51201"/>
    </source>
</evidence>